<dbReference type="Gene3D" id="3.40.50.300">
    <property type="entry name" value="P-loop containing nucleotide triphosphate hydrolases"/>
    <property type="match status" value="2"/>
</dbReference>
<reference evidence="4 5" key="1">
    <citation type="submission" date="2015-01" db="EMBL/GenBank/DDBJ databases">
        <title>Draft genome of the acidophilic iron oxidizer Acidithrix ferrooxidans strain Py-F3.</title>
        <authorList>
            <person name="Poehlein A."/>
            <person name="Eisen S."/>
            <person name="Schloemann M."/>
            <person name="Johnson B.D."/>
            <person name="Daniel R."/>
            <person name="Muehling M."/>
        </authorList>
    </citation>
    <scope>NUCLEOTIDE SEQUENCE [LARGE SCALE GENOMIC DNA]</scope>
    <source>
        <strain evidence="4 5">Py-F3</strain>
    </source>
</reference>
<keyword evidence="2" id="KW-0812">Transmembrane</keyword>
<evidence type="ECO:0000256" key="1">
    <source>
        <dbReference type="SAM" id="Coils"/>
    </source>
</evidence>
<keyword evidence="5" id="KW-1185">Reference proteome</keyword>
<feature type="transmembrane region" description="Helical" evidence="2">
    <location>
        <begin position="500"/>
        <end position="518"/>
    </location>
</feature>
<feature type="coiled-coil region" evidence="1">
    <location>
        <begin position="232"/>
        <end position="266"/>
    </location>
</feature>
<keyword evidence="1" id="KW-0175">Coiled coil</keyword>
<proteinExistence type="predicted"/>
<name>A0A0D8HKX3_9ACTN</name>
<organism evidence="4 5">
    <name type="scientific">Acidithrix ferrooxidans</name>
    <dbReference type="NCBI Taxonomy" id="1280514"/>
    <lineage>
        <taxon>Bacteria</taxon>
        <taxon>Bacillati</taxon>
        <taxon>Actinomycetota</taxon>
        <taxon>Acidimicrobiia</taxon>
        <taxon>Acidimicrobiales</taxon>
        <taxon>Acidimicrobiaceae</taxon>
        <taxon>Acidithrix</taxon>
    </lineage>
</organism>
<protein>
    <recommendedName>
        <fullName evidence="3">YhaN AAA domain-containing protein</fullName>
    </recommendedName>
</protein>
<evidence type="ECO:0000313" key="4">
    <source>
        <dbReference type="EMBL" id="KJF17731.1"/>
    </source>
</evidence>
<gene>
    <name evidence="4" type="ORF">AXFE_14390</name>
</gene>
<dbReference type="EMBL" id="JXYS01000031">
    <property type="protein sequence ID" value="KJF17731.1"/>
    <property type="molecule type" value="Genomic_DNA"/>
</dbReference>
<comment type="caution">
    <text evidence="4">The sequence shown here is derived from an EMBL/GenBank/DDBJ whole genome shotgun (WGS) entry which is preliminary data.</text>
</comment>
<evidence type="ECO:0000256" key="2">
    <source>
        <dbReference type="SAM" id="Phobius"/>
    </source>
</evidence>
<dbReference type="AlphaFoldDB" id="A0A0D8HKX3"/>
<dbReference type="Proteomes" id="UP000032360">
    <property type="component" value="Unassembled WGS sequence"/>
</dbReference>
<dbReference type="PANTHER" id="PTHR41259">
    <property type="entry name" value="DOUBLE-STRAND BREAK REPAIR RAD50 ATPASE, PUTATIVE-RELATED"/>
    <property type="match status" value="1"/>
</dbReference>
<feature type="coiled-coil region" evidence="1">
    <location>
        <begin position="347"/>
        <end position="374"/>
    </location>
</feature>
<keyword evidence="2" id="KW-0472">Membrane</keyword>
<sequence length="1035" mass="115524">MTSNSISVHVKTIWADQIGALDKRSLGVSSLQLGGALNVVIGPNEAGKSTLRRVVSFVLFGSEFLSYPIKAGLTIGVGDMVYELQREAQSHKASHRIFVRLRSDLNPGASPDDFPGTFTLVDQDYIRRTLIGVDSLTFDSVYSIAPEAQILNEKIAMATTAEMMAGAWLVGGGENPTQLAKKYASNSDGIWPPRATGIDTLSSMAKEFRELEDKKRELFGRSLSYDDKLATIDRLTQERRHAVQGLNEIEVELRNYEVALKLVEIKAEVGNLRALLLPFVDTRILTDAEVFKLRELLSENDFRVRHYEAIKAELEALSSLDELGNLDIDRSSLRLLLEEMRTHRELYFRAKARNNAIEESLKRLEGEIQETLGVEGLPFISPLKLEMLGKIEGELIRIRGKLAQITSIEGARDRTLDVLIDLDVQLNREMAALGGFDLPSIKSCDTLNSREFSTQLNQEISTIISLCDEAIALQARKVEYGSTLGLAEDVASRTRGVLRFAPYFLVLSLLGAISIFLFSGAAMVLRALLSFALIAFGVFVLFFASNRFNGLKLGNALGTVDALNRQIDKLAGDLRSVYVGSIEFGAIRDKAIAMVSLADRLGHIFSLQRQKAEERDSLEDQITLMTGSWVRSRDDVAASLSEMGVDKIDYFLSEKGSLALKGAIEDLSNFSRMSSECKSGREITDSFEASYSKLCEILAIDNLSFERDVILAVLDQATSIVEAKDDFDRQFEAKSAQFQALRLQIFSQEVKNAIETFGPSNMEQLERHLEQQRWLLDRRAHMKVLESELRSLSHRLDGSLFLSEHVASKDAIDRIVSDLEASQLVAKDTVAKIDLDLGELRSQSSLLATDDEMTTLSTEIEFLKARFVGRLREWYINARSREILESAMGRYASERIGEISELSSKFITDATGGRYVRVHYDLDRSGLEMMDGTLLAFKDLSRGTADLAYLITRFSAGQTRKVRIGSDLVNLPFILDETFAHQDGLRLDEIVKILIAIANDRQVIVFSCHDHIARRFVELSKDRPDARATIVVDVR</sequence>
<dbReference type="OrthoDB" id="3177877at2"/>
<feature type="transmembrane region" description="Helical" evidence="2">
    <location>
        <begin position="525"/>
        <end position="544"/>
    </location>
</feature>
<dbReference type="InterPro" id="IPR027417">
    <property type="entry name" value="P-loop_NTPase"/>
</dbReference>
<accession>A0A0D8HKX3</accession>
<evidence type="ECO:0000259" key="3">
    <source>
        <dbReference type="Pfam" id="PF13514"/>
    </source>
</evidence>
<dbReference type="SUPFAM" id="SSF52540">
    <property type="entry name" value="P-loop containing nucleoside triphosphate hydrolases"/>
    <property type="match status" value="1"/>
</dbReference>
<evidence type="ECO:0000313" key="5">
    <source>
        <dbReference type="Proteomes" id="UP000032360"/>
    </source>
</evidence>
<dbReference type="STRING" id="1280514.AXFE_14390"/>
<dbReference type="Pfam" id="PF13514">
    <property type="entry name" value="AAA_27"/>
    <property type="match status" value="1"/>
</dbReference>
<keyword evidence="2" id="KW-1133">Transmembrane helix</keyword>
<dbReference type="PANTHER" id="PTHR41259:SF1">
    <property type="entry name" value="DOUBLE-STRAND BREAK REPAIR RAD50 ATPASE, PUTATIVE-RELATED"/>
    <property type="match status" value="1"/>
</dbReference>
<feature type="domain" description="YhaN AAA" evidence="3">
    <location>
        <begin position="34"/>
        <end position="217"/>
    </location>
</feature>
<dbReference type="InterPro" id="IPR038734">
    <property type="entry name" value="YhaN_AAA"/>
</dbReference>
<dbReference type="RefSeq" id="WP_052605174.1">
    <property type="nucleotide sequence ID" value="NZ_JXYS01000031.1"/>
</dbReference>